<keyword evidence="1 2" id="KW-0051">Antiviral defense</keyword>
<dbReference type="RefSeq" id="WP_246914917.1">
    <property type="nucleotide sequence ID" value="NZ_JALJRB010000044.1"/>
</dbReference>
<dbReference type="PIRSF" id="PIRSF029950">
    <property type="entry name" value="Cas_CT1134"/>
    <property type="match status" value="1"/>
</dbReference>
<comment type="function">
    <text evidence="2">CRISPR (clustered regularly interspaced short palindromic repeat) is an adaptive immune system that provides protection against mobile genetic elements (viruses, transposable elements and conjugative plasmids). CRISPR clusters contain spacers, sequences complementary to antecedent mobile elements, and target invading nucleic acids. CRISPR clusters are transcribed and processed into CRISPR RNA (crRNA).</text>
</comment>
<keyword evidence="2" id="KW-0378">Hydrolase</keyword>
<dbReference type="GO" id="GO:0004519">
    <property type="term" value="F:endonuclease activity"/>
    <property type="evidence" value="ECO:0007669"/>
    <property type="project" value="UniProtKB-UniRule"/>
</dbReference>
<protein>
    <recommendedName>
        <fullName evidence="2">pre-crRNA processing endonuclease</fullName>
        <ecNumber evidence="2">3.1.-.-</ecNumber>
    </recommendedName>
</protein>
<name>A0AA41R7R3_9BACT</name>
<gene>
    <name evidence="3" type="primary">cas5c</name>
    <name evidence="3" type="ORF">MRX98_21140</name>
</gene>
<keyword evidence="2" id="KW-0694">RNA-binding</keyword>
<keyword evidence="4" id="KW-1185">Reference proteome</keyword>
<dbReference type="EC" id="3.1.-.-" evidence="2"/>
<dbReference type="EMBL" id="JALJRB010000044">
    <property type="protein sequence ID" value="MCJ8503092.1"/>
    <property type="molecule type" value="Genomic_DNA"/>
</dbReference>
<evidence type="ECO:0000313" key="3">
    <source>
        <dbReference type="EMBL" id="MCJ8503092.1"/>
    </source>
</evidence>
<dbReference type="GO" id="GO:0051607">
    <property type="term" value="P:defense response to virus"/>
    <property type="evidence" value="ECO:0007669"/>
    <property type="project" value="UniProtKB-UniRule"/>
</dbReference>
<dbReference type="InterPro" id="IPR021124">
    <property type="entry name" value="CRISPR-assoc_prot_Cas5"/>
</dbReference>
<comment type="similarity">
    <text evidence="2">Belongs to the CRISPR-associated protein Cas5 family. Subtype I-C/Dvulg subfamily.</text>
</comment>
<organism evidence="3 4">
    <name type="scientific">Desulfatitalea alkaliphila</name>
    <dbReference type="NCBI Taxonomy" id="2929485"/>
    <lineage>
        <taxon>Bacteria</taxon>
        <taxon>Pseudomonadati</taxon>
        <taxon>Thermodesulfobacteriota</taxon>
        <taxon>Desulfobacteria</taxon>
        <taxon>Desulfobacterales</taxon>
        <taxon>Desulfosarcinaceae</taxon>
        <taxon>Desulfatitalea</taxon>
    </lineage>
</organism>
<evidence type="ECO:0000256" key="1">
    <source>
        <dbReference type="ARBA" id="ARBA00023118"/>
    </source>
</evidence>
<dbReference type="Proteomes" id="UP001165427">
    <property type="component" value="Unassembled WGS sequence"/>
</dbReference>
<dbReference type="CDD" id="cd09752">
    <property type="entry name" value="Cas5_I-C"/>
    <property type="match status" value="1"/>
</dbReference>
<proteinExistence type="inferred from homology"/>
<dbReference type="Pfam" id="PF09704">
    <property type="entry name" value="Cas_Cas5d"/>
    <property type="match status" value="1"/>
</dbReference>
<evidence type="ECO:0000313" key="4">
    <source>
        <dbReference type="Proteomes" id="UP001165427"/>
    </source>
</evidence>
<dbReference type="GO" id="GO:0016787">
    <property type="term" value="F:hydrolase activity"/>
    <property type="evidence" value="ECO:0007669"/>
    <property type="project" value="UniProtKB-KW"/>
</dbReference>
<dbReference type="Gene3D" id="3.30.70.2660">
    <property type="match status" value="1"/>
</dbReference>
<comment type="caution">
    <text evidence="3">The sequence shown here is derived from an EMBL/GenBank/DDBJ whole genome shotgun (WGS) entry which is preliminary data.</text>
</comment>
<keyword evidence="2" id="KW-0255">Endonuclease</keyword>
<keyword evidence="2" id="KW-0540">Nuclease</keyword>
<sequence>MSYGVKLKVWGPYALFTRPEMKVERVSYDVMTPSAARGILEAVYWKPEIRWVVDRIHVLKPIRFTNIRRNEVAGKAAITAKTMKEGDRPVHLFIEEDRQQRASMVLQDVSYVIEAHFEAAGKNREDPGKHLAMFERRARKGQCFQRPYLGCREFAADFEWCDTPPASALTDRQDLGFMLHDIDFEEGMSPTFFRAILDNGVMDCRKEVVA</sequence>
<dbReference type="NCBIfam" id="TIGR01876">
    <property type="entry name" value="cas_Cas5d"/>
    <property type="match status" value="1"/>
</dbReference>
<accession>A0AA41R7R3</accession>
<dbReference type="GO" id="GO:0003723">
    <property type="term" value="F:RNA binding"/>
    <property type="evidence" value="ECO:0007669"/>
    <property type="project" value="UniProtKB-UniRule"/>
</dbReference>
<dbReference type="NCBIfam" id="TIGR02593">
    <property type="entry name" value="CRISPR_cas5"/>
    <property type="match status" value="1"/>
</dbReference>
<evidence type="ECO:0000256" key="2">
    <source>
        <dbReference type="PIRNR" id="PIRNR029950"/>
    </source>
</evidence>
<dbReference type="AlphaFoldDB" id="A0AA41R7R3"/>
<dbReference type="InterPro" id="IPR013422">
    <property type="entry name" value="CRISPR-assoc_prot_Cas5_N"/>
</dbReference>
<dbReference type="InterPro" id="IPR010155">
    <property type="entry name" value="CRISPR-assoc_prot_Cas5d"/>
</dbReference>
<dbReference type="GO" id="GO:0043571">
    <property type="term" value="P:maintenance of CRISPR repeat elements"/>
    <property type="evidence" value="ECO:0007669"/>
    <property type="project" value="UniProtKB-UniRule"/>
</dbReference>
<reference evidence="3" key="1">
    <citation type="submission" date="2022-04" db="EMBL/GenBank/DDBJ databases">
        <title>Desulfatitalea alkaliphila sp. nov., a novel anaerobic sulfate-reducing bacterium isolated from terrestrial mud volcano, Taman Peninsula, Russia.</title>
        <authorList>
            <person name="Khomyakova M.A."/>
            <person name="Merkel A.Y."/>
            <person name="Slobodkin A.I."/>
        </authorList>
    </citation>
    <scope>NUCLEOTIDE SEQUENCE</scope>
    <source>
        <strain evidence="3">M08but</strain>
    </source>
</reference>